<reference evidence="2 3" key="1">
    <citation type="submission" date="2021-01" db="EMBL/GenBank/DDBJ databases">
        <title>Belnapia mucosa sp. nov. and Belnapia arida sp. nov., isolated from the Tabernas Desert (Almeria, Spain).</title>
        <authorList>
            <person name="Molina-Menor E."/>
            <person name="Vidal-Verdu A."/>
            <person name="Calonge A."/>
            <person name="Satari L."/>
            <person name="Pereto Magraner J."/>
            <person name="Porcar Miralles M."/>
        </authorList>
    </citation>
    <scope>NUCLEOTIDE SEQUENCE [LARGE SCALE GENOMIC DNA]</scope>
    <source>
        <strain evidence="2 3">T6</strain>
    </source>
</reference>
<keyword evidence="1" id="KW-0472">Membrane</keyword>
<dbReference type="RefSeq" id="WP_202824978.1">
    <property type="nucleotide sequence ID" value="NZ_JAEUXJ010000002.1"/>
</dbReference>
<evidence type="ECO:0000313" key="2">
    <source>
        <dbReference type="EMBL" id="MBL6455270.1"/>
    </source>
</evidence>
<evidence type="ECO:0000256" key="1">
    <source>
        <dbReference type="SAM" id="Phobius"/>
    </source>
</evidence>
<dbReference type="Proteomes" id="UP000606490">
    <property type="component" value="Unassembled WGS sequence"/>
</dbReference>
<name>A0ABS1V0S2_9PROT</name>
<keyword evidence="3" id="KW-1185">Reference proteome</keyword>
<organism evidence="2 3">
    <name type="scientific">Belnapia mucosa</name>
    <dbReference type="NCBI Taxonomy" id="2804532"/>
    <lineage>
        <taxon>Bacteria</taxon>
        <taxon>Pseudomonadati</taxon>
        <taxon>Pseudomonadota</taxon>
        <taxon>Alphaproteobacteria</taxon>
        <taxon>Acetobacterales</taxon>
        <taxon>Roseomonadaceae</taxon>
        <taxon>Belnapia</taxon>
    </lineage>
</organism>
<feature type="transmembrane region" description="Helical" evidence="1">
    <location>
        <begin position="90"/>
        <end position="108"/>
    </location>
</feature>
<feature type="transmembrane region" description="Helical" evidence="1">
    <location>
        <begin position="47"/>
        <end position="69"/>
    </location>
</feature>
<comment type="caution">
    <text evidence="2">The sequence shown here is derived from an EMBL/GenBank/DDBJ whole genome shotgun (WGS) entry which is preliminary data.</text>
</comment>
<dbReference type="EMBL" id="JAEUXJ010000002">
    <property type="protein sequence ID" value="MBL6455270.1"/>
    <property type="molecule type" value="Genomic_DNA"/>
</dbReference>
<keyword evidence="1" id="KW-0812">Transmembrane</keyword>
<evidence type="ECO:0008006" key="4">
    <source>
        <dbReference type="Google" id="ProtNLM"/>
    </source>
</evidence>
<keyword evidence="1" id="KW-1133">Transmembrane helix</keyword>
<sequence length="120" mass="12346">MQVAGFSPIPAALAGLIVWAAHFGLIYGANAVACARGLAGGRWLGLPLVPALVLGLTALALLAVAVIGLRAWQRLEGGLSGQEGENEPRFMVWLTLAIALLSALAILWEALPVLLVPACA</sequence>
<gene>
    <name evidence="2" type="ORF">JMJ55_08050</name>
</gene>
<evidence type="ECO:0000313" key="3">
    <source>
        <dbReference type="Proteomes" id="UP000606490"/>
    </source>
</evidence>
<protein>
    <recommendedName>
        <fullName evidence="4">Tripartite tricarboxylate transporter TctB family protein</fullName>
    </recommendedName>
</protein>
<proteinExistence type="predicted"/>
<accession>A0ABS1V0S2</accession>